<evidence type="ECO:0000313" key="2">
    <source>
        <dbReference type="Proteomes" id="UP000799324"/>
    </source>
</evidence>
<sequence>MCSLSVSLRERMTARNKDRQRAFQPDTPLSIASLALWHDRIVIPPRSANTVQRTGERCAASAASCDTSRM</sequence>
<keyword evidence="2" id="KW-1185">Reference proteome</keyword>
<dbReference type="AlphaFoldDB" id="A0A6A6T9V3"/>
<gene>
    <name evidence="1" type="ORF">K491DRAFT_778795</name>
</gene>
<dbReference type="EMBL" id="MU004350">
    <property type="protein sequence ID" value="KAF2655364.1"/>
    <property type="molecule type" value="Genomic_DNA"/>
</dbReference>
<protein>
    <submittedName>
        <fullName evidence="1">Uncharacterized protein</fullName>
    </submittedName>
</protein>
<evidence type="ECO:0000313" key="1">
    <source>
        <dbReference type="EMBL" id="KAF2655364.1"/>
    </source>
</evidence>
<organism evidence="1 2">
    <name type="scientific">Lophiostoma macrostomum CBS 122681</name>
    <dbReference type="NCBI Taxonomy" id="1314788"/>
    <lineage>
        <taxon>Eukaryota</taxon>
        <taxon>Fungi</taxon>
        <taxon>Dikarya</taxon>
        <taxon>Ascomycota</taxon>
        <taxon>Pezizomycotina</taxon>
        <taxon>Dothideomycetes</taxon>
        <taxon>Pleosporomycetidae</taxon>
        <taxon>Pleosporales</taxon>
        <taxon>Lophiostomataceae</taxon>
        <taxon>Lophiostoma</taxon>
    </lineage>
</organism>
<name>A0A6A6T9V3_9PLEO</name>
<reference evidence="1" key="1">
    <citation type="journal article" date="2020" name="Stud. Mycol.">
        <title>101 Dothideomycetes genomes: a test case for predicting lifestyles and emergence of pathogens.</title>
        <authorList>
            <person name="Haridas S."/>
            <person name="Albert R."/>
            <person name="Binder M."/>
            <person name="Bloem J."/>
            <person name="Labutti K."/>
            <person name="Salamov A."/>
            <person name="Andreopoulos B."/>
            <person name="Baker S."/>
            <person name="Barry K."/>
            <person name="Bills G."/>
            <person name="Bluhm B."/>
            <person name="Cannon C."/>
            <person name="Castanera R."/>
            <person name="Culley D."/>
            <person name="Daum C."/>
            <person name="Ezra D."/>
            <person name="Gonzalez J."/>
            <person name="Henrissat B."/>
            <person name="Kuo A."/>
            <person name="Liang C."/>
            <person name="Lipzen A."/>
            <person name="Lutzoni F."/>
            <person name="Magnuson J."/>
            <person name="Mondo S."/>
            <person name="Nolan M."/>
            <person name="Ohm R."/>
            <person name="Pangilinan J."/>
            <person name="Park H.-J."/>
            <person name="Ramirez L."/>
            <person name="Alfaro M."/>
            <person name="Sun H."/>
            <person name="Tritt A."/>
            <person name="Yoshinaga Y."/>
            <person name="Zwiers L.-H."/>
            <person name="Turgeon B."/>
            <person name="Goodwin S."/>
            <person name="Spatafora J."/>
            <person name="Crous P."/>
            <person name="Grigoriev I."/>
        </authorList>
    </citation>
    <scope>NUCLEOTIDE SEQUENCE</scope>
    <source>
        <strain evidence="1">CBS 122681</strain>
    </source>
</reference>
<proteinExistence type="predicted"/>
<dbReference type="Proteomes" id="UP000799324">
    <property type="component" value="Unassembled WGS sequence"/>
</dbReference>
<accession>A0A6A6T9V3</accession>